<dbReference type="Pfam" id="PF18556">
    <property type="entry name" value="TetR_C_35"/>
    <property type="match status" value="1"/>
</dbReference>
<name>A0ABU5Z4C5_9MYCO</name>
<dbReference type="Gene3D" id="1.10.357.10">
    <property type="entry name" value="Tetracycline Repressor, domain 2"/>
    <property type="match status" value="1"/>
</dbReference>
<accession>A0ABU5Z4C5</accession>
<dbReference type="InterPro" id="IPR001647">
    <property type="entry name" value="HTH_TetR"/>
</dbReference>
<dbReference type="RefSeq" id="WP_225398191.1">
    <property type="nucleotide sequence ID" value="NZ_JAYJJQ010000017.1"/>
</dbReference>
<evidence type="ECO:0000256" key="2">
    <source>
        <dbReference type="PROSITE-ProRule" id="PRU00335"/>
    </source>
</evidence>
<dbReference type="Pfam" id="PF00440">
    <property type="entry name" value="TetR_N"/>
    <property type="match status" value="1"/>
</dbReference>
<comment type="caution">
    <text evidence="4">The sequence shown here is derived from an EMBL/GenBank/DDBJ whole genome shotgun (WGS) entry which is preliminary data.</text>
</comment>
<dbReference type="InterPro" id="IPR009057">
    <property type="entry name" value="Homeodomain-like_sf"/>
</dbReference>
<gene>
    <name evidence="4" type="ORF">K5L39_16635</name>
</gene>
<dbReference type="PRINTS" id="PR00455">
    <property type="entry name" value="HTHTETR"/>
</dbReference>
<keyword evidence="5" id="KW-1185">Reference proteome</keyword>
<keyword evidence="1 2" id="KW-0238">DNA-binding</keyword>
<dbReference type="InterPro" id="IPR050109">
    <property type="entry name" value="HTH-type_TetR-like_transc_reg"/>
</dbReference>
<evidence type="ECO:0000313" key="5">
    <source>
        <dbReference type="Proteomes" id="UP001299283"/>
    </source>
</evidence>
<feature type="domain" description="HTH tetR-type" evidence="3">
    <location>
        <begin position="18"/>
        <end position="78"/>
    </location>
</feature>
<dbReference type="InterPro" id="IPR040611">
    <property type="entry name" value="AlkX_C"/>
</dbReference>
<evidence type="ECO:0000256" key="1">
    <source>
        <dbReference type="ARBA" id="ARBA00023125"/>
    </source>
</evidence>
<evidence type="ECO:0000313" key="4">
    <source>
        <dbReference type="EMBL" id="MEB3070813.1"/>
    </source>
</evidence>
<sequence>MAANPLFALLGMAPQAGSDADAAILQAALEQFALTGVRRTSTDDIARRAGVNRATLYRRLGAKNEVVAAAFLYEAARVLTQIDAGAGELTATPTDAEIDDYIVRFCTTTLTEVRENRLLHQLLEVDRDETLRALTVGAGRVVELASAFLAERIRLVRERSGGSTDAAEIGSLSAVLARMTQSLLLTPDGPPEIRTRAEIEAFAAAVLVPLFRG</sequence>
<organism evidence="4 5">
    <name type="scientific">[Mycobacterium] vasticus</name>
    <dbReference type="NCBI Taxonomy" id="2875777"/>
    <lineage>
        <taxon>Bacteria</taxon>
        <taxon>Bacillati</taxon>
        <taxon>Actinomycetota</taxon>
        <taxon>Actinomycetes</taxon>
        <taxon>Mycobacteriales</taxon>
        <taxon>Mycobacteriaceae</taxon>
        <taxon>Mycolicibacter</taxon>
    </lineage>
</organism>
<evidence type="ECO:0000259" key="3">
    <source>
        <dbReference type="PROSITE" id="PS50977"/>
    </source>
</evidence>
<feature type="DNA-binding region" description="H-T-H motif" evidence="2">
    <location>
        <begin position="41"/>
        <end position="60"/>
    </location>
</feature>
<dbReference type="PANTHER" id="PTHR30055">
    <property type="entry name" value="HTH-TYPE TRANSCRIPTIONAL REGULATOR RUTR"/>
    <property type="match status" value="1"/>
</dbReference>
<dbReference type="EMBL" id="JAYJJQ010000017">
    <property type="protein sequence ID" value="MEB3070813.1"/>
    <property type="molecule type" value="Genomic_DNA"/>
</dbReference>
<dbReference type="PROSITE" id="PS50977">
    <property type="entry name" value="HTH_TETR_2"/>
    <property type="match status" value="1"/>
</dbReference>
<dbReference type="PANTHER" id="PTHR30055:SF153">
    <property type="entry name" value="HTH-TYPE TRANSCRIPTIONAL REPRESSOR RV3405C"/>
    <property type="match status" value="1"/>
</dbReference>
<dbReference type="Proteomes" id="UP001299283">
    <property type="component" value="Unassembled WGS sequence"/>
</dbReference>
<proteinExistence type="predicted"/>
<reference evidence="4 5" key="1">
    <citation type="submission" date="2023-12" db="EMBL/GenBank/DDBJ databases">
        <title>Description of new species of Mycobacterium terrae complex isolated from sewage at the Sao Paulo Zoological Park Foundation in Brazil.</title>
        <authorList>
            <person name="Romagnoli C.L."/>
            <person name="Conceicao E.C."/>
            <person name="Machado E."/>
            <person name="Barreto L.B.P.F."/>
            <person name="Sharma A."/>
            <person name="Silva N.M."/>
            <person name="Marques L.E."/>
            <person name="Juliana M.A."/>
            <person name="Lourenco M.C.S."/>
            <person name="Digiampietri L.A."/>
            <person name="Suffys P.N."/>
            <person name="Viana-Niero C."/>
        </authorList>
    </citation>
    <scope>NUCLEOTIDE SEQUENCE [LARGE SCALE GENOMIC DNA]</scope>
    <source>
        <strain evidence="4 5">MYC017</strain>
    </source>
</reference>
<dbReference type="SUPFAM" id="SSF46689">
    <property type="entry name" value="Homeodomain-like"/>
    <property type="match status" value="1"/>
</dbReference>
<protein>
    <submittedName>
        <fullName evidence="4">Helix-turn-helix domain-containing protein</fullName>
    </submittedName>
</protein>